<keyword evidence="2" id="KW-1185">Reference proteome</keyword>
<organism evidence="1 2">
    <name type="scientific">Guyanagaster necrorhizus</name>
    <dbReference type="NCBI Taxonomy" id="856835"/>
    <lineage>
        <taxon>Eukaryota</taxon>
        <taxon>Fungi</taxon>
        <taxon>Dikarya</taxon>
        <taxon>Basidiomycota</taxon>
        <taxon>Agaricomycotina</taxon>
        <taxon>Agaricomycetes</taxon>
        <taxon>Agaricomycetidae</taxon>
        <taxon>Agaricales</taxon>
        <taxon>Marasmiineae</taxon>
        <taxon>Physalacriaceae</taxon>
        <taxon>Guyanagaster</taxon>
    </lineage>
</organism>
<sequence>MPEPGIKGQEPLQGGARPHVFAQRHNAVVCYRGRKLYRGDDVGNQAHEHTRAHTIKIPSPRSHRTFLREEKNARHGDRPSPFLPANAPVVSVPVSRGVWMFSVHAMTRDKKAADDYGQIKDRITRGIKQAKDVVWAAVHRVCYPARAAGDEGGLRKLALVWEVKQSRAKKQKVILDEGKTKCRCNVVLGNYEPDSTMVSVAVNGGLYRLEAGENRIAGSEIGGVPVRNGRWRSHFSYSLYAALELAVLRTPTITIGMQDCTHIS</sequence>
<proteinExistence type="predicted"/>
<dbReference type="OrthoDB" id="10560291at2759"/>
<name>A0A9P7VMD6_9AGAR</name>
<protein>
    <submittedName>
        <fullName evidence="1">Uncharacterized protein</fullName>
    </submittedName>
</protein>
<dbReference type="Proteomes" id="UP000812287">
    <property type="component" value="Unassembled WGS sequence"/>
</dbReference>
<dbReference type="AlphaFoldDB" id="A0A9P7VMD6"/>
<evidence type="ECO:0000313" key="2">
    <source>
        <dbReference type="Proteomes" id="UP000812287"/>
    </source>
</evidence>
<dbReference type="EMBL" id="MU250547">
    <property type="protein sequence ID" value="KAG7443170.1"/>
    <property type="molecule type" value="Genomic_DNA"/>
</dbReference>
<evidence type="ECO:0000313" key="1">
    <source>
        <dbReference type="EMBL" id="KAG7443170.1"/>
    </source>
</evidence>
<reference evidence="1" key="1">
    <citation type="submission" date="2020-11" db="EMBL/GenBank/DDBJ databases">
        <title>Adaptations for nitrogen fixation in a non-lichenized fungal sporocarp promotes dispersal by wood-feeding termites.</title>
        <authorList>
            <consortium name="DOE Joint Genome Institute"/>
            <person name="Koch R.A."/>
            <person name="Yoon G."/>
            <person name="Arayal U."/>
            <person name="Lail K."/>
            <person name="Amirebrahimi M."/>
            <person name="Labutti K."/>
            <person name="Lipzen A."/>
            <person name="Riley R."/>
            <person name="Barry K."/>
            <person name="Henrissat B."/>
            <person name="Grigoriev I.V."/>
            <person name="Herr J.R."/>
            <person name="Aime M.C."/>
        </authorList>
    </citation>
    <scope>NUCLEOTIDE SEQUENCE</scope>
    <source>
        <strain evidence="1">MCA 3950</strain>
    </source>
</reference>
<accession>A0A9P7VMD6</accession>
<dbReference type="RefSeq" id="XP_043036670.1">
    <property type="nucleotide sequence ID" value="XM_043179431.1"/>
</dbReference>
<gene>
    <name evidence="1" type="ORF">BT62DRAFT_1078892</name>
</gene>
<dbReference type="GeneID" id="66101725"/>
<comment type="caution">
    <text evidence="1">The sequence shown here is derived from an EMBL/GenBank/DDBJ whole genome shotgun (WGS) entry which is preliminary data.</text>
</comment>